<dbReference type="PANTHER" id="PTHR47756:SF2">
    <property type="entry name" value="BLL6612 PROTEIN"/>
    <property type="match status" value="1"/>
</dbReference>
<dbReference type="InterPro" id="IPR013324">
    <property type="entry name" value="RNA_pol_sigma_r3/r4-like"/>
</dbReference>
<evidence type="ECO:0000256" key="4">
    <source>
        <dbReference type="ARBA" id="ARBA00023163"/>
    </source>
</evidence>
<comment type="caution">
    <text evidence="9">The sequence shown here is derived from an EMBL/GenBank/DDBJ whole genome shotgun (WGS) entry which is preliminary data.</text>
</comment>
<proteinExistence type="inferred from homology"/>
<dbReference type="InterPro" id="IPR013325">
    <property type="entry name" value="RNA_pol_sigma_r2"/>
</dbReference>
<evidence type="ECO:0000256" key="3">
    <source>
        <dbReference type="ARBA" id="ARBA00023082"/>
    </source>
</evidence>
<evidence type="ECO:0000259" key="8">
    <source>
        <dbReference type="Pfam" id="PF20239"/>
    </source>
</evidence>
<evidence type="ECO:0000259" key="7">
    <source>
        <dbReference type="Pfam" id="PF09976"/>
    </source>
</evidence>
<keyword evidence="3" id="KW-0731">Sigma factor</keyword>
<accession>A0A4R2HNC4</accession>
<dbReference type="SUPFAM" id="SSF48452">
    <property type="entry name" value="TPR-like"/>
    <property type="match status" value="1"/>
</dbReference>
<dbReference type="SUPFAM" id="SSF88946">
    <property type="entry name" value="Sigma2 domain of RNA polymerase sigma factors"/>
    <property type="match status" value="1"/>
</dbReference>
<dbReference type="Pfam" id="PF04542">
    <property type="entry name" value="Sigma70_r2"/>
    <property type="match status" value="1"/>
</dbReference>
<evidence type="ECO:0000259" key="5">
    <source>
        <dbReference type="Pfam" id="PF04542"/>
    </source>
</evidence>
<dbReference type="GO" id="GO:0003677">
    <property type="term" value="F:DNA binding"/>
    <property type="evidence" value="ECO:0007669"/>
    <property type="project" value="InterPro"/>
</dbReference>
<sequence length="404" mass="44340">MSVDIAGVFRAEHGRAVAVLTRVFGDLEIAEDAVQDAFAAAVEKWPASGVPPSPSGWIITTARNRAIDRLRREAVRADKHAQAALQAELLQAEEEPVEEGVVQDDRLRLIFTCCHPALALNVRVALTLRMLGGLTTAEIAHAFLVPEPTMAQRLVRAKAKIRAAGIPYRVPYEADLPERVRGVLAVVYLIFNEGYAASSGEALVRDELCAEAIRLGRLLVELMPDEPEAVGLLALMLLQASRRPARVQSDGSLVLLADQDRALWDHTLIAEGQELVRRCLRRNQPGPYQLQAAINAVHSDAATAAETDWRQILQLYDHLLVIAPSPVVALNRAVALAEVDGPSAALDLIDDLDLGSYYLFHAIRADLLVRLDRRPEARAAYQAALDLTTNQTEQDFLRARLRPL</sequence>
<feature type="domain" description="DUF6596" evidence="8">
    <location>
        <begin position="179"/>
        <end position="279"/>
    </location>
</feature>
<dbReference type="Pfam" id="PF09976">
    <property type="entry name" value="TPR_21"/>
    <property type="match status" value="1"/>
</dbReference>
<evidence type="ECO:0000256" key="1">
    <source>
        <dbReference type="ARBA" id="ARBA00010641"/>
    </source>
</evidence>
<evidence type="ECO:0000313" key="10">
    <source>
        <dbReference type="Proteomes" id="UP000294508"/>
    </source>
</evidence>
<dbReference type="InterPro" id="IPR007627">
    <property type="entry name" value="RNA_pol_sigma70_r2"/>
</dbReference>
<dbReference type="InterPro" id="IPR036388">
    <property type="entry name" value="WH-like_DNA-bd_sf"/>
</dbReference>
<dbReference type="Gene3D" id="1.10.10.10">
    <property type="entry name" value="Winged helix-like DNA-binding domain superfamily/Winged helix DNA-binding domain"/>
    <property type="match status" value="1"/>
</dbReference>
<dbReference type="InterPro" id="IPR011990">
    <property type="entry name" value="TPR-like_helical_dom_sf"/>
</dbReference>
<protein>
    <submittedName>
        <fullName evidence="9">RNA polymerase sigma-70 factor (ECF subfamily)</fullName>
    </submittedName>
</protein>
<dbReference type="Proteomes" id="UP000294508">
    <property type="component" value="Unassembled WGS sequence"/>
</dbReference>
<keyword evidence="10" id="KW-1185">Reference proteome</keyword>
<keyword evidence="2" id="KW-0805">Transcription regulation</keyword>
<keyword evidence="4" id="KW-0804">Transcription</keyword>
<reference evidence="9 10" key="1">
    <citation type="journal article" date="2015" name="Stand. Genomic Sci.">
        <title>Genomic Encyclopedia of Bacterial and Archaeal Type Strains, Phase III: the genomes of soil and plant-associated and newly described type strains.</title>
        <authorList>
            <person name="Whitman W.B."/>
            <person name="Woyke T."/>
            <person name="Klenk H.P."/>
            <person name="Zhou Y."/>
            <person name="Lilburn T.G."/>
            <person name="Beck B.J."/>
            <person name="De Vos P."/>
            <person name="Vandamme P."/>
            <person name="Eisen J.A."/>
            <person name="Garrity G."/>
            <person name="Hugenholtz P."/>
            <person name="Kyrpides N.C."/>
        </authorList>
    </citation>
    <scope>NUCLEOTIDE SEQUENCE [LARGE SCALE GENOMIC DNA]</scope>
    <source>
        <strain evidence="9 10">VKM Ac-2572</strain>
    </source>
</reference>
<dbReference type="InterPro" id="IPR013249">
    <property type="entry name" value="RNA_pol_sigma70_r4_t2"/>
</dbReference>
<dbReference type="AlphaFoldDB" id="A0A4R2HNC4"/>
<comment type="similarity">
    <text evidence="1">Belongs to the sigma-70 factor family. ECF subfamily.</text>
</comment>
<dbReference type="Pfam" id="PF08281">
    <property type="entry name" value="Sigma70_r4_2"/>
    <property type="match status" value="1"/>
</dbReference>
<dbReference type="SUPFAM" id="SSF88659">
    <property type="entry name" value="Sigma3 and sigma4 domains of RNA polymerase sigma factors"/>
    <property type="match status" value="1"/>
</dbReference>
<evidence type="ECO:0000256" key="2">
    <source>
        <dbReference type="ARBA" id="ARBA00023015"/>
    </source>
</evidence>
<dbReference type="Pfam" id="PF20239">
    <property type="entry name" value="DUF6596"/>
    <property type="match status" value="1"/>
</dbReference>
<dbReference type="Gene3D" id="1.10.1740.10">
    <property type="match status" value="1"/>
</dbReference>
<dbReference type="EMBL" id="SLWN01000005">
    <property type="protein sequence ID" value="TCO30101.1"/>
    <property type="molecule type" value="Genomic_DNA"/>
</dbReference>
<evidence type="ECO:0000313" key="9">
    <source>
        <dbReference type="EMBL" id="TCO30101.1"/>
    </source>
</evidence>
<name>A0A4R2HNC4_9ACTN</name>
<dbReference type="InterPro" id="IPR014284">
    <property type="entry name" value="RNA_pol_sigma-70_dom"/>
</dbReference>
<dbReference type="InterPro" id="IPR046531">
    <property type="entry name" value="DUF6596"/>
</dbReference>
<feature type="domain" description="Ancillary SecYEG translocon subunit/Cell division coordinator CpoB TPR" evidence="7">
    <location>
        <begin position="289"/>
        <end position="402"/>
    </location>
</feature>
<feature type="domain" description="RNA polymerase sigma factor 70 region 4 type 2" evidence="6">
    <location>
        <begin position="110"/>
        <end position="161"/>
    </location>
</feature>
<evidence type="ECO:0000259" key="6">
    <source>
        <dbReference type="Pfam" id="PF08281"/>
    </source>
</evidence>
<dbReference type="PANTHER" id="PTHR47756">
    <property type="entry name" value="BLL6612 PROTEIN-RELATED"/>
    <property type="match status" value="1"/>
</dbReference>
<dbReference type="NCBIfam" id="TIGR02937">
    <property type="entry name" value="sigma70-ECF"/>
    <property type="match status" value="1"/>
</dbReference>
<dbReference type="InterPro" id="IPR018704">
    <property type="entry name" value="SecYEG/CpoB_TPR"/>
</dbReference>
<organism evidence="9 10">
    <name type="scientific">Kribbella steppae</name>
    <dbReference type="NCBI Taxonomy" id="2512223"/>
    <lineage>
        <taxon>Bacteria</taxon>
        <taxon>Bacillati</taxon>
        <taxon>Actinomycetota</taxon>
        <taxon>Actinomycetes</taxon>
        <taxon>Propionibacteriales</taxon>
        <taxon>Kribbellaceae</taxon>
        <taxon>Kribbella</taxon>
    </lineage>
</organism>
<dbReference type="GO" id="GO:0006352">
    <property type="term" value="P:DNA-templated transcription initiation"/>
    <property type="evidence" value="ECO:0007669"/>
    <property type="project" value="InterPro"/>
</dbReference>
<dbReference type="GO" id="GO:0016987">
    <property type="term" value="F:sigma factor activity"/>
    <property type="evidence" value="ECO:0007669"/>
    <property type="project" value="UniProtKB-KW"/>
</dbReference>
<feature type="domain" description="RNA polymerase sigma-70 region 2" evidence="5">
    <location>
        <begin position="9"/>
        <end position="74"/>
    </location>
</feature>
<dbReference type="Gene3D" id="1.25.40.10">
    <property type="entry name" value="Tetratricopeptide repeat domain"/>
    <property type="match status" value="1"/>
</dbReference>
<gene>
    <name evidence="9" type="ORF">EV652_10595</name>
</gene>